<comment type="caution">
    <text evidence="8">The sequence shown here is derived from an EMBL/GenBank/DDBJ whole genome shotgun (WGS) entry which is preliminary data.</text>
</comment>
<name>A0A9X1L7F8_9FLAO</name>
<dbReference type="SUPFAM" id="SSF56954">
    <property type="entry name" value="Outer membrane efflux proteins (OEP)"/>
    <property type="match status" value="1"/>
</dbReference>
<keyword evidence="3" id="KW-0813">Transport</keyword>
<keyword evidence="4" id="KW-1134">Transmembrane beta strand</keyword>
<dbReference type="Pfam" id="PF02321">
    <property type="entry name" value="OEP"/>
    <property type="match status" value="2"/>
</dbReference>
<reference evidence="8" key="1">
    <citation type="submission" date="2021-10" db="EMBL/GenBank/DDBJ databases">
        <title>Tamlana sargassums sp. nov., and Tamlana laminarinivorans sp. nov., two new bacteria isolated from the brown alga.</title>
        <authorList>
            <person name="Li J."/>
        </authorList>
    </citation>
    <scope>NUCLEOTIDE SEQUENCE</scope>
    <source>
        <strain evidence="8">62-3</strain>
    </source>
</reference>
<dbReference type="AlphaFoldDB" id="A0A9X1L7F8"/>
<keyword evidence="5" id="KW-0812">Transmembrane</keyword>
<dbReference type="PANTHER" id="PTHR30026:SF20">
    <property type="entry name" value="OUTER MEMBRANE PROTEIN TOLC"/>
    <property type="match status" value="1"/>
</dbReference>
<evidence type="ECO:0000256" key="4">
    <source>
        <dbReference type="ARBA" id="ARBA00022452"/>
    </source>
</evidence>
<evidence type="ECO:0000256" key="7">
    <source>
        <dbReference type="ARBA" id="ARBA00023237"/>
    </source>
</evidence>
<accession>A0A9X1L7F8</accession>
<dbReference type="Gene3D" id="1.20.1600.10">
    <property type="entry name" value="Outer membrane efflux proteins (OEP)"/>
    <property type="match status" value="1"/>
</dbReference>
<dbReference type="EMBL" id="JAJAPX010000002">
    <property type="protein sequence ID" value="MCB4807723.1"/>
    <property type="molecule type" value="Genomic_DNA"/>
</dbReference>
<evidence type="ECO:0000313" key="9">
    <source>
        <dbReference type="Proteomes" id="UP001139286"/>
    </source>
</evidence>
<comment type="similarity">
    <text evidence="2">Belongs to the outer membrane factor (OMF) (TC 1.B.17) family.</text>
</comment>
<evidence type="ECO:0000256" key="5">
    <source>
        <dbReference type="ARBA" id="ARBA00022692"/>
    </source>
</evidence>
<organism evidence="8 9">
    <name type="scientific">Neotamlana sargassicola</name>
    <dbReference type="NCBI Taxonomy" id="2883125"/>
    <lineage>
        <taxon>Bacteria</taxon>
        <taxon>Pseudomonadati</taxon>
        <taxon>Bacteroidota</taxon>
        <taxon>Flavobacteriia</taxon>
        <taxon>Flavobacteriales</taxon>
        <taxon>Flavobacteriaceae</taxon>
        <taxon>Neotamlana</taxon>
    </lineage>
</organism>
<evidence type="ECO:0000256" key="2">
    <source>
        <dbReference type="ARBA" id="ARBA00007613"/>
    </source>
</evidence>
<dbReference type="GO" id="GO:1990281">
    <property type="term" value="C:efflux pump complex"/>
    <property type="evidence" value="ECO:0007669"/>
    <property type="project" value="TreeGrafter"/>
</dbReference>
<dbReference type="GO" id="GO:0015288">
    <property type="term" value="F:porin activity"/>
    <property type="evidence" value="ECO:0007669"/>
    <property type="project" value="TreeGrafter"/>
</dbReference>
<dbReference type="Proteomes" id="UP001139286">
    <property type="component" value="Unassembled WGS sequence"/>
</dbReference>
<gene>
    <name evidence="8" type="ORF">LG651_05630</name>
</gene>
<dbReference type="GO" id="GO:0009279">
    <property type="term" value="C:cell outer membrane"/>
    <property type="evidence" value="ECO:0007669"/>
    <property type="project" value="UniProtKB-SubCell"/>
</dbReference>
<dbReference type="InterPro" id="IPR003423">
    <property type="entry name" value="OMP_efflux"/>
</dbReference>
<keyword evidence="6" id="KW-0472">Membrane</keyword>
<dbReference type="RefSeq" id="WP_226695175.1">
    <property type="nucleotide sequence ID" value="NZ_JAJAPX010000002.1"/>
</dbReference>
<dbReference type="PANTHER" id="PTHR30026">
    <property type="entry name" value="OUTER MEMBRANE PROTEIN TOLC"/>
    <property type="match status" value="1"/>
</dbReference>
<keyword evidence="7" id="KW-0998">Cell outer membrane</keyword>
<comment type="subcellular location">
    <subcellularLocation>
        <location evidence="1">Cell outer membrane</location>
    </subcellularLocation>
</comment>
<dbReference type="InterPro" id="IPR051906">
    <property type="entry name" value="TolC-like"/>
</dbReference>
<dbReference type="GO" id="GO:0015562">
    <property type="term" value="F:efflux transmembrane transporter activity"/>
    <property type="evidence" value="ECO:0007669"/>
    <property type="project" value="InterPro"/>
</dbReference>
<evidence type="ECO:0000256" key="6">
    <source>
        <dbReference type="ARBA" id="ARBA00023136"/>
    </source>
</evidence>
<sequence length="495" mass="56798">MKLQKIVTLKKKNNHFKMIQMMFKNTSVFLLKTLSLIVFFSSVFISEAQITNDSIFTLEEYLGIVKQFHPIAKQARLISSEGEAKLLKARGAFDPKVQVDFNNKEFKGTEYYNKLNAAFKIPTWYGIELKANYEDNEGYYLNPEATVPEDGLYSVGVSMSLAKGFLANKRMTTLKQAKLYKNIAINKQRSVVNEVLYNAISTYFNWLKSYQEFKVYNDYLANANQRLNNVISSFEAGDKPAVDTLEASINYKNRALDVEKSRIKYLKSQLELSNYLWLENNVPVELDYSLKPDENSPIKIDAVLNSSILEVTDSILENHPKIKALEFKQKQLVLEKRLKTSNLLPKIDVQYNFLTSDYEQINALNTANYKAGINVGIPLFLRKERGDLKLAKIKLQDINFDLSATRVSLLNKINAVQQEINSYETQNGIVENLVNDYKKLVIAEEKKFQLGEGSLFLINYREAKLIETELKRIDVINKVLNTKANFAQILNTIEN</sequence>
<evidence type="ECO:0000313" key="8">
    <source>
        <dbReference type="EMBL" id="MCB4807723.1"/>
    </source>
</evidence>
<evidence type="ECO:0000256" key="3">
    <source>
        <dbReference type="ARBA" id="ARBA00022448"/>
    </source>
</evidence>
<proteinExistence type="inferred from homology"/>
<evidence type="ECO:0000256" key="1">
    <source>
        <dbReference type="ARBA" id="ARBA00004442"/>
    </source>
</evidence>
<protein>
    <submittedName>
        <fullName evidence="8">TolC family protein</fullName>
    </submittedName>
</protein>
<keyword evidence="9" id="KW-1185">Reference proteome</keyword>